<keyword evidence="2" id="KW-1185">Reference proteome</keyword>
<accession>A0ABY8R663</accession>
<organism evidence="1 2">
    <name type="scientific">Paraclostridium bifermentans</name>
    <name type="common">Clostridium bifermentans</name>
    <dbReference type="NCBI Taxonomy" id="1490"/>
    <lineage>
        <taxon>Bacteria</taxon>
        <taxon>Bacillati</taxon>
        <taxon>Bacillota</taxon>
        <taxon>Clostridia</taxon>
        <taxon>Peptostreptococcales</taxon>
        <taxon>Peptostreptococcaceae</taxon>
        <taxon>Paraclostridium</taxon>
    </lineage>
</organism>
<reference evidence="1 2" key="1">
    <citation type="submission" date="2023-04" db="EMBL/GenBank/DDBJ databases">
        <title>Bacteria Genome Submission.</title>
        <authorList>
            <person name="Isaac P."/>
        </authorList>
    </citation>
    <scope>NUCLEOTIDE SEQUENCE [LARGE SCALE GENOMIC DNA]</scope>
    <source>
        <strain evidence="1 2">SampleS7P1</strain>
    </source>
</reference>
<sequence>MNGNEVVLYMSGEERCAPYSFDFKKSDFNDGVLTIRADKNDCFRMEEGEANTYTNSPMIKFVYTSK</sequence>
<gene>
    <name evidence="1" type="ORF">QJS64_08585</name>
</gene>
<protein>
    <submittedName>
        <fullName evidence="1">Uncharacterized protein</fullName>
    </submittedName>
</protein>
<evidence type="ECO:0000313" key="2">
    <source>
        <dbReference type="Proteomes" id="UP001239169"/>
    </source>
</evidence>
<name>A0ABY8R663_PARBF</name>
<dbReference type="Proteomes" id="UP001239169">
    <property type="component" value="Chromosome"/>
</dbReference>
<dbReference type="EMBL" id="CP124685">
    <property type="protein sequence ID" value="WGX77032.1"/>
    <property type="molecule type" value="Genomic_DNA"/>
</dbReference>
<evidence type="ECO:0000313" key="1">
    <source>
        <dbReference type="EMBL" id="WGX77032.1"/>
    </source>
</evidence>
<proteinExistence type="predicted"/>